<feature type="domain" description="DRBM" evidence="3">
    <location>
        <begin position="8"/>
        <end position="74"/>
    </location>
</feature>
<evidence type="ECO:0000256" key="2">
    <source>
        <dbReference type="SAM" id="Coils"/>
    </source>
</evidence>
<evidence type="ECO:0000313" key="4">
    <source>
        <dbReference type="EMBL" id="CAH1118083.1"/>
    </source>
</evidence>
<evidence type="ECO:0000313" key="5">
    <source>
        <dbReference type="Proteomes" id="UP001153737"/>
    </source>
</evidence>
<keyword evidence="5" id="KW-1185">Reference proteome</keyword>
<dbReference type="PANTHER" id="PTHR46205:SF3">
    <property type="entry name" value="LOQUACIOUS, ISOFORM B"/>
    <property type="match status" value="1"/>
</dbReference>
<dbReference type="InterPro" id="IPR051247">
    <property type="entry name" value="RLC_Component"/>
</dbReference>
<name>A0A9P0GKQ6_PHACE</name>
<dbReference type="AlphaFoldDB" id="A0A9P0GKQ6"/>
<dbReference type="Pfam" id="PF00035">
    <property type="entry name" value="dsrm"/>
    <property type="match status" value="2"/>
</dbReference>
<keyword evidence="2" id="KW-0175">Coiled coil</keyword>
<dbReference type="SUPFAM" id="SSF54768">
    <property type="entry name" value="dsRNA-binding domain-like"/>
    <property type="match status" value="3"/>
</dbReference>
<dbReference type="GO" id="GO:0070920">
    <property type="term" value="P:regulation of regulatory ncRNA processing"/>
    <property type="evidence" value="ECO:0007669"/>
    <property type="project" value="TreeGrafter"/>
</dbReference>
<dbReference type="GO" id="GO:0035197">
    <property type="term" value="F:siRNA binding"/>
    <property type="evidence" value="ECO:0007669"/>
    <property type="project" value="TreeGrafter"/>
</dbReference>
<evidence type="ECO:0000259" key="3">
    <source>
        <dbReference type="SMART" id="SM00358"/>
    </source>
</evidence>
<dbReference type="EMBL" id="OU896717">
    <property type="protein sequence ID" value="CAH1118083.1"/>
    <property type="molecule type" value="Genomic_DNA"/>
</dbReference>
<sequence length="473" mass="53453">MSKITKTPAMVLQELATQKGFGPPTYEIIFSKSGTHENRFDYKVRVAGVEAMGIGTSKQISKHEAAHNALRMLEEMGIYNPAEMPLQEFKKVPAASSSVPHSPIMVAPAPNSIAPLKDLCLDNKINDPTFILISDVGPPHQREFTYECRIDSIRTVATGSTKKMAKQLAAQEMMEKIKDVLPELAQSCPRQTEEKAICDSNIVEEVHTEYNDLFGQIVFDKSVKVEDYPYAIKKLMEKFERTISDFEQDLLEETEESLQRILDKLELKYFKYKLQDDPVAMTITLSTDTPFTTMAVADDEATATAKALTTGSTKKMAKQLAAQEMMEKIKDVLPELAQSCPRQTEEKAICDSNIVEEVHTEYNDLFGQIVFDKSVKVEDYPYAIKKLMEKFERTISDFEQDLLEETEESLQRILDKLELKYFKYKLQDDPVAMTITLSTDTPFTTMAVADDEATATAKALSTVFQIINLYTRL</sequence>
<feature type="domain" description="DRBM" evidence="3">
    <location>
        <begin position="112"/>
        <end position="178"/>
    </location>
</feature>
<feature type="coiled-coil region" evidence="2">
    <location>
        <begin position="236"/>
        <end position="268"/>
    </location>
</feature>
<dbReference type="OrthoDB" id="10265785at2759"/>
<dbReference type="InterPro" id="IPR014720">
    <property type="entry name" value="dsRBD_dom"/>
</dbReference>
<reference evidence="4" key="2">
    <citation type="submission" date="2022-10" db="EMBL/GenBank/DDBJ databases">
        <authorList>
            <consortium name="ENA_rothamsted_submissions"/>
            <consortium name="culmorum"/>
            <person name="King R."/>
        </authorList>
    </citation>
    <scope>NUCLEOTIDE SEQUENCE</scope>
</reference>
<gene>
    <name evidence="4" type="ORF">PHAECO_LOCUS2669</name>
</gene>
<organism evidence="4 5">
    <name type="scientific">Phaedon cochleariae</name>
    <name type="common">Mustard beetle</name>
    <dbReference type="NCBI Taxonomy" id="80249"/>
    <lineage>
        <taxon>Eukaryota</taxon>
        <taxon>Metazoa</taxon>
        <taxon>Ecdysozoa</taxon>
        <taxon>Arthropoda</taxon>
        <taxon>Hexapoda</taxon>
        <taxon>Insecta</taxon>
        <taxon>Pterygota</taxon>
        <taxon>Neoptera</taxon>
        <taxon>Endopterygota</taxon>
        <taxon>Coleoptera</taxon>
        <taxon>Polyphaga</taxon>
        <taxon>Cucujiformia</taxon>
        <taxon>Chrysomeloidea</taxon>
        <taxon>Chrysomelidae</taxon>
        <taxon>Chrysomelinae</taxon>
        <taxon>Chrysomelini</taxon>
        <taxon>Phaedon</taxon>
    </lineage>
</organism>
<dbReference type="GO" id="GO:0030422">
    <property type="term" value="P:siRNA processing"/>
    <property type="evidence" value="ECO:0007669"/>
    <property type="project" value="TreeGrafter"/>
</dbReference>
<dbReference type="GO" id="GO:0005737">
    <property type="term" value="C:cytoplasm"/>
    <property type="evidence" value="ECO:0007669"/>
    <property type="project" value="TreeGrafter"/>
</dbReference>
<feature type="coiled-coil region" evidence="2">
    <location>
        <begin position="388"/>
        <end position="420"/>
    </location>
</feature>
<evidence type="ECO:0000256" key="1">
    <source>
        <dbReference type="ARBA" id="ARBA00022884"/>
    </source>
</evidence>
<dbReference type="PANTHER" id="PTHR46205">
    <property type="entry name" value="LOQUACIOUS, ISOFORM B"/>
    <property type="match status" value="1"/>
</dbReference>
<reference evidence="4" key="1">
    <citation type="submission" date="2022-01" db="EMBL/GenBank/DDBJ databases">
        <authorList>
            <person name="King R."/>
        </authorList>
    </citation>
    <scope>NUCLEOTIDE SEQUENCE</scope>
</reference>
<accession>A0A9P0GKQ6</accession>
<dbReference type="Gene3D" id="3.30.160.20">
    <property type="match status" value="3"/>
</dbReference>
<dbReference type="Proteomes" id="UP001153737">
    <property type="component" value="Chromosome 11"/>
</dbReference>
<dbReference type="SMART" id="SM00358">
    <property type="entry name" value="DSRM"/>
    <property type="match status" value="3"/>
</dbReference>
<dbReference type="GO" id="GO:0003725">
    <property type="term" value="F:double-stranded RNA binding"/>
    <property type="evidence" value="ECO:0007669"/>
    <property type="project" value="TreeGrafter"/>
</dbReference>
<dbReference type="GO" id="GO:0070578">
    <property type="term" value="C:RISC-loading complex"/>
    <property type="evidence" value="ECO:0007669"/>
    <property type="project" value="TreeGrafter"/>
</dbReference>
<proteinExistence type="predicted"/>
<dbReference type="GO" id="GO:0005634">
    <property type="term" value="C:nucleus"/>
    <property type="evidence" value="ECO:0007669"/>
    <property type="project" value="TreeGrafter"/>
</dbReference>
<feature type="domain" description="DRBM" evidence="3">
    <location>
        <begin position="256"/>
        <end position="330"/>
    </location>
</feature>
<protein>
    <recommendedName>
        <fullName evidence="3">DRBM domain-containing protein</fullName>
    </recommendedName>
</protein>
<keyword evidence="1" id="KW-0694">RNA-binding</keyword>
<dbReference type="GO" id="GO:0016442">
    <property type="term" value="C:RISC complex"/>
    <property type="evidence" value="ECO:0007669"/>
    <property type="project" value="TreeGrafter"/>
</dbReference>